<protein>
    <submittedName>
        <fullName evidence="2">DUF3054 domain-containing protein</fullName>
    </submittedName>
</protein>
<dbReference type="RefSeq" id="WP_179259400.1">
    <property type="nucleotide sequence ID" value="NZ_CP058601.1"/>
</dbReference>
<dbReference type="Proteomes" id="UP000509241">
    <property type="component" value="Chromosome"/>
</dbReference>
<keyword evidence="1" id="KW-0812">Transmembrane</keyword>
<feature type="transmembrane region" description="Helical" evidence="1">
    <location>
        <begin position="20"/>
        <end position="40"/>
    </location>
</feature>
<evidence type="ECO:0000256" key="1">
    <source>
        <dbReference type="SAM" id="Phobius"/>
    </source>
</evidence>
<keyword evidence="1" id="KW-0472">Membrane</keyword>
<keyword evidence="1" id="KW-1133">Transmembrane helix</keyword>
<keyword evidence="3" id="KW-1185">Reference proteome</keyword>
<gene>
    <name evidence="2" type="ORF">HYG82_01755</name>
</gene>
<dbReference type="InterPro" id="IPR021414">
    <property type="entry name" value="DUF3054"/>
</dbReference>
<feature type="transmembrane region" description="Helical" evidence="1">
    <location>
        <begin position="117"/>
        <end position="136"/>
    </location>
</feature>
<evidence type="ECO:0000313" key="2">
    <source>
        <dbReference type="EMBL" id="QLG47658.1"/>
    </source>
</evidence>
<reference evidence="2 3" key="1">
    <citation type="submission" date="2020-07" db="EMBL/GenBank/DDBJ databases">
        <authorList>
            <person name="Cui H."/>
        </authorList>
    </citation>
    <scope>NUCLEOTIDE SEQUENCE [LARGE SCALE GENOMIC DNA]</scope>
    <source>
        <strain evidence="2 3">YPL8</strain>
    </source>
</reference>
<dbReference type="AlphaFoldDB" id="A0A7D5KJ44"/>
<evidence type="ECO:0000313" key="3">
    <source>
        <dbReference type="Proteomes" id="UP000509241"/>
    </source>
</evidence>
<dbReference type="KEGG" id="haly:HYG82_01755"/>
<accession>A0A7D5KJ44</accession>
<feature type="transmembrane region" description="Helical" evidence="1">
    <location>
        <begin position="86"/>
        <end position="105"/>
    </location>
</feature>
<organism evidence="2 3">
    <name type="scientific">Natrinema halophilum</name>
    <dbReference type="NCBI Taxonomy" id="1699371"/>
    <lineage>
        <taxon>Archaea</taxon>
        <taxon>Methanobacteriati</taxon>
        <taxon>Methanobacteriota</taxon>
        <taxon>Stenosarchaea group</taxon>
        <taxon>Halobacteria</taxon>
        <taxon>Halobacteriales</taxon>
        <taxon>Natrialbaceae</taxon>
        <taxon>Natrinema</taxon>
    </lineage>
</organism>
<dbReference type="Pfam" id="PF11255">
    <property type="entry name" value="DUF3054"/>
    <property type="match status" value="1"/>
</dbReference>
<sequence length="142" mass="14986">MIESRTQPRPVGRVASEAFVVALAVGDAVVVTAFLGFGLFTHGLEPWVYPVYTIRTAVPFVIAWGIVAPVVGAYRRRTLESFRRTVAVVAVAWIVATGIGGGIRASSVFPGGAPAEFLLVNAAFGLAFVLPWRIAVAATCRG</sequence>
<proteinExistence type="predicted"/>
<dbReference type="EMBL" id="CP058601">
    <property type="protein sequence ID" value="QLG47658.1"/>
    <property type="molecule type" value="Genomic_DNA"/>
</dbReference>
<dbReference type="GeneID" id="56031976"/>
<dbReference type="OrthoDB" id="177006at2157"/>
<feature type="transmembrane region" description="Helical" evidence="1">
    <location>
        <begin position="52"/>
        <end position="74"/>
    </location>
</feature>
<name>A0A7D5KJ44_9EURY</name>